<feature type="compositionally biased region" description="Basic and acidic residues" evidence="1">
    <location>
        <begin position="32"/>
        <end position="41"/>
    </location>
</feature>
<comment type="caution">
    <text evidence="2">The sequence shown here is derived from an EMBL/GenBank/DDBJ whole genome shotgun (WGS) entry which is preliminary data.</text>
</comment>
<feature type="compositionally biased region" description="Low complexity" evidence="1">
    <location>
        <begin position="201"/>
        <end position="210"/>
    </location>
</feature>
<gene>
    <name evidence="2" type="ORF">CPB83DRAFT_509378</name>
</gene>
<evidence type="ECO:0000313" key="2">
    <source>
        <dbReference type="EMBL" id="KAF9525971.1"/>
    </source>
</evidence>
<feature type="region of interest" description="Disordered" evidence="1">
    <location>
        <begin position="160"/>
        <end position="219"/>
    </location>
</feature>
<name>A0A9P6EAU7_9AGAR</name>
<feature type="region of interest" description="Disordered" evidence="1">
    <location>
        <begin position="1"/>
        <end position="77"/>
    </location>
</feature>
<feature type="region of interest" description="Disordered" evidence="1">
    <location>
        <begin position="97"/>
        <end position="143"/>
    </location>
</feature>
<sequence>MLSSINALRTGDASLPGSRPGTPPPPLISETLLDRARRALEEDSDSDDAMPSLETVTDSSSERSDLSEEEDLEVRSIDYGDEVALELVRGLIGSWTDESRLPGSVHQDSTASTPPPSTRFSTVVEREEPHSRMPTEDEDNDLPPPLEFIDPPQETAVSLGESRKVAGTRPSNAFTTDGRGRVISVGGGDNPSENNELNPLSTTASTTTTSDNSVEDNPAGSRLLSWITSMF</sequence>
<dbReference type="EMBL" id="MU157877">
    <property type="protein sequence ID" value="KAF9525971.1"/>
    <property type="molecule type" value="Genomic_DNA"/>
</dbReference>
<keyword evidence="3" id="KW-1185">Reference proteome</keyword>
<dbReference type="AlphaFoldDB" id="A0A9P6EAU7"/>
<reference evidence="2" key="1">
    <citation type="submission" date="2020-11" db="EMBL/GenBank/DDBJ databases">
        <authorList>
            <consortium name="DOE Joint Genome Institute"/>
            <person name="Ahrendt S."/>
            <person name="Riley R."/>
            <person name="Andreopoulos W."/>
            <person name="Labutti K."/>
            <person name="Pangilinan J."/>
            <person name="Ruiz-Duenas F.J."/>
            <person name="Barrasa J.M."/>
            <person name="Sanchez-Garcia M."/>
            <person name="Camarero S."/>
            <person name="Miyauchi S."/>
            <person name="Serrano A."/>
            <person name="Linde D."/>
            <person name="Babiker R."/>
            <person name="Drula E."/>
            <person name="Ayuso-Fernandez I."/>
            <person name="Pacheco R."/>
            <person name="Padilla G."/>
            <person name="Ferreira P."/>
            <person name="Barriuso J."/>
            <person name="Kellner H."/>
            <person name="Castanera R."/>
            <person name="Alfaro M."/>
            <person name="Ramirez L."/>
            <person name="Pisabarro A.G."/>
            <person name="Kuo A."/>
            <person name="Tritt A."/>
            <person name="Lipzen A."/>
            <person name="He G."/>
            <person name="Yan M."/>
            <person name="Ng V."/>
            <person name="Cullen D."/>
            <person name="Martin F."/>
            <person name="Rosso M.-N."/>
            <person name="Henrissat B."/>
            <person name="Hibbett D."/>
            <person name="Martinez A.T."/>
            <person name="Grigoriev I.V."/>
        </authorList>
    </citation>
    <scope>NUCLEOTIDE SEQUENCE</scope>
    <source>
        <strain evidence="2">CBS 506.95</strain>
    </source>
</reference>
<protein>
    <submittedName>
        <fullName evidence="2">Uncharacterized protein</fullName>
    </submittedName>
</protein>
<accession>A0A9P6EAU7</accession>
<evidence type="ECO:0000313" key="3">
    <source>
        <dbReference type="Proteomes" id="UP000807306"/>
    </source>
</evidence>
<dbReference type="Proteomes" id="UP000807306">
    <property type="component" value="Unassembled WGS sequence"/>
</dbReference>
<feature type="compositionally biased region" description="Basic and acidic residues" evidence="1">
    <location>
        <begin position="124"/>
        <end position="135"/>
    </location>
</feature>
<proteinExistence type="predicted"/>
<feature type="compositionally biased region" description="Polar residues" evidence="1">
    <location>
        <begin position="191"/>
        <end position="200"/>
    </location>
</feature>
<evidence type="ECO:0000256" key="1">
    <source>
        <dbReference type="SAM" id="MobiDB-lite"/>
    </source>
</evidence>
<organism evidence="2 3">
    <name type="scientific">Crepidotus variabilis</name>
    <dbReference type="NCBI Taxonomy" id="179855"/>
    <lineage>
        <taxon>Eukaryota</taxon>
        <taxon>Fungi</taxon>
        <taxon>Dikarya</taxon>
        <taxon>Basidiomycota</taxon>
        <taxon>Agaricomycotina</taxon>
        <taxon>Agaricomycetes</taxon>
        <taxon>Agaricomycetidae</taxon>
        <taxon>Agaricales</taxon>
        <taxon>Agaricineae</taxon>
        <taxon>Crepidotaceae</taxon>
        <taxon>Crepidotus</taxon>
    </lineage>
</organism>